<dbReference type="AlphaFoldDB" id="A0A2P2CHK0"/>
<accession>A0A2P2CHK0</accession>
<proteinExistence type="predicted"/>
<reference evidence="1" key="1">
    <citation type="submission" date="2015-08" db="EMBL/GenBank/DDBJ databases">
        <authorList>
            <person name="Babu N.S."/>
            <person name="Beckwith C.J."/>
            <person name="Beseler K.G."/>
            <person name="Brison A."/>
            <person name="Carone J.V."/>
            <person name="Caskin T.P."/>
            <person name="Diamond M."/>
            <person name="Durham M.E."/>
            <person name="Foxe J.M."/>
            <person name="Go M."/>
            <person name="Henderson B.A."/>
            <person name="Jones I.B."/>
            <person name="McGettigan J.A."/>
            <person name="Micheletti S.J."/>
            <person name="Nasrallah M.E."/>
            <person name="Ortiz D."/>
            <person name="Piller C.R."/>
            <person name="Privatt S.R."/>
            <person name="Schneider S.L."/>
            <person name="Sharp S."/>
            <person name="Smith T.C."/>
            <person name="Stanton J.D."/>
            <person name="Ullery H.E."/>
            <person name="Wilson R.J."/>
            <person name="Serrano M.G."/>
            <person name="Buck G."/>
            <person name="Lee V."/>
            <person name="Wang Y."/>
            <person name="Carvalho R."/>
            <person name="Voegtly L."/>
            <person name="Shi R."/>
            <person name="Duckworth R."/>
            <person name="Johnson A."/>
            <person name="Loviza R."/>
            <person name="Walstead R."/>
            <person name="Shah Z."/>
            <person name="Kiflezghi M."/>
            <person name="Wade K."/>
            <person name="Ball S.L."/>
            <person name="Bradley K.W."/>
            <person name="Asai D.J."/>
            <person name="Bowman C.A."/>
            <person name="Russell D.A."/>
            <person name="Pope W.H."/>
            <person name="Jacobs-Sera D."/>
            <person name="Hendrix R.W."/>
            <person name="Hatfull G.F."/>
        </authorList>
    </citation>
    <scope>NUCLEOTIDE SEQUENCE</scope>
</reference>
<organism evidence="1">
    <name type="scientific">metagenome</name>
    <dbReference type="NCBI Taxonomy" id="256318"/>
    <lineage>
        <taxon>unclassified sequences</taxon>
        <taxon>metagenomes</taxon>
    </lineage>
</organism>
<name>A0A2P2CHK0_9ZZZZ</name>
<evidence type="ECO:0000313" key="1">
    <source>
        <dbReference type="EMBL" id="CUR61371.1"/>
    </source>
</evidence>
<protein>
    <submittedName>
        <fullName evidence="1">Uncharacterized protein</fullName>
    </submittedName>
</protein>
<gene>
    <name evidence="1" type="ORF">NOCA1240474</name>
</gene>
<dbReference type="EMBL" id="CZKB01000017">
    <property type="protein sequence ID" value="CUR61371.1"/>
    <property type="molecule type" value="Genomic_DNA"/>
</dbReference>
<sequence>MNLEGEFHMRMFRAVLAALVTALLVTGALSVSASAGSSVKRIIEEEPPRDHQVSYNAFKLKGVVTEPQVDGTVLPYANQPVKILKKKCASCKWKTVKKIKTNDAGVFKTRIFAPEKGRWKWRSKVDHSNGFGNTKGTVWTLYFD</sequence>